<dbReference type="RefSeq" id="WP_320427039.1">
    <property type="nucleotide sequence ID" value="NZ_JAXCLA010000013.1"/>
</dbReference>
<evidence type="ECO:0000256" key="1">
    <source>
        <dbReference type="ARBA" id="ARBA00005384"/>
    </source>
</evidence>
<comment type="caution">
    <text evidence="7">The sequence shown here is derived from an EMBL/GenBank/DDBJ whole genome shotgun (WGS) entry which is preliminary data.</text>
</comment>
<dbReference type="Pfam" id="PF00155">
    <property type="entry name" value="Aminotran_1_2"/>
    <property type="match status" value="1"/>
</dbReference>
<keyword evidence="3" id="KW-0805">Transcription regulation</keyword>
<keyword evidence="8" id="KW-1185">Reference proteome</keyword>
<proteinExistence type="inferred from homology"/>
<dbReference type="PANTHER" id="PTHR46577">
    <property type="entry name" value="HTH-TYPE TRANSCRIPTIONAL REGULATORY PROTEIN GABR"/>
    <property type="match status" value="1"/>
</dbReference>
<dbReference type="Gene3D" id="1.10.10.10">
    <property type="entry name" value="Winged helix-like DNA-binding domain superfamily/Winged helix DNA-binding domain"/>
    <property type="match status" value="1"/>
</dbReference>
<evidence type="ECO:0000313" key="7">
    <source>
        <dbReference type="EMBL" id="MDY0749072.1"/>
    </source>
</evidence>
<dbReference type="InterPro" id="IPR051446">
    <property type="entry name" value="HTH_trans_reg/aminotransferase"/>
</dbReference>
<accession>A0ABU5DRX5</accession>
<keyword evidence="7" id="KW-0032">Aminotransferase</keyword>
<dbReference type="InterPro" id="IPR000524">
    <property type="entry name" value="Tscrpt_reg_HTH_GntR"/>
</dbReference>
<keyword evidence="2" id="KW-0663">Pyridoxal phosphate</keyword>
<evidence type="ECO:0000256" key="3">
    <source>
        <dbReference type="ARBA" id="ARBA00023015"/>
    </source>
</evidence>
<dbReference type="PROSITE" id="PS50949">
    <property type="entry name" value="HTH_GNTR"/>
    <property type="match status" value="1"/>
</dbReference>
<organism evidence="7 8">
    <name type="scientific">Roseateles agri</name>
    <dbReference type="NCBI Taxonomy" id="3098619"/>
    <lineage>
        <taxon>Bacteria</taxon>
        <taxon>Pseudomonadati</taxon>
        <taxon>Pseudomonadota</taxon>
        <taxon>Betaproteobacteria</taxon>
        <taxon>Burkholderiales</taxon>
        <taxon>Sphaerotilaceae</taxon>
        <taxon>Roseateles</taxon>
    </lineage>
</organism>
<keyword evidence="4" id="KW-0238">DNA-binding</keyword>
<comment type="similarity">
    <text evidence="1">In the C-terminal section; belongs to the class-I pyridoxal-phosphate-dependent aminotransferase family.</text>
</comment>
<dbReference type="SMART" id="SM00345">
    <property type="entry name" value="HTH_GNTR"/>
    <property type="match status" value="1"/>
</dbReference>
<evidence type="ECO:0000259" key="6">
    <source>
        <dbReference type="PROSITE" id="PS50949"/>
    </source>
</evidence>
<protein>
    <submittedName>
        <fullName evidence="7">PLP-dependent aminotransferase family protein</fullName>
    </submittedName>
</protein>
<dbReference type="SUPFAM" id="SSF53383">
    <property type="entry name" value="PLP-dependent transferases"/>
    <property type="match status" value="1"/>
</dbReference>
<dbReference type="Pfam" id="PF00392">
    <property type="entry name" value="GntR"/>
    <property type="match status" value="1"/>
</dbReference>
<evidence type="ECO:0000313" key="8">
    <source>
        <dbReference type="Proteomes" id="UP001285263"/>
    </source>
</evidence>
<dbReference type="InterPro" id="IPR036388">
    <property type="entry name" value="WH-like_DNA-bd_sf"/>
</dbReference>
<dbReference type="CDD" id="cd07377">
    <property type="entry name" value="WHTH_GntR"/>
    <property type="match status" value="1"/>
</dbReference>
<dbReference type="Gene3D" id="3.40.640.10">
    <property type="entry name" value="Type I PLP-dependent aspartate aminotransferase-like (Major domain)"/>
    <property type="match status" value="1"/>
</dbReference>
<evidence type="ECO:0000256" key="4">
    <source>
        <dbReference type="ARBA" id="ARBA00023125"/>
    </source>
</evidence>
<evidence type="ECO:0000256" key="2">
    <source>
        <dbReference type="ARBA" id="ARBA00022898"/>
    </source>
</evidence>
<keyword evidence="7" id="KW-0808">Transferase</keyword>
<dbReference type="GO" id="GO:0008483">
    <property type="term" value="F:transaminase activity"/>
    <property type="evidence" value="ECO:0007669"/>
    <property type="project" value="UniProtKB-KW"/>
</dbReference>
<dbReference type="CDD" id="cd00609">
    <property type="entry name" value="AAT_like"/>
    <property type="match status" value="1"/>
</dbReference>
<feature type="domain" description="HTH gntR-type" evidence="6">
    <location>
        <begin position="11"/>
        <end position="79"/>
    </location>
</feature>
<keyword evidence="5" id="KW-0804">Transcription</keyword>
<evidence type="ECO:0000256" key="5">
    <source>
        <dbReference type="ARBA" id="ARBA00023163"/>
    </source>
</evidence>
<dbReference type="InterPro" id="IPR015421">
    <property type="entry name" value="PyrdxlP-dep_Trfase_major"/>
</dbReference>
<dbReference type="PANTHER" id="PTHR46577:SF1">
    <property type="entry name" value="HTH-TYPE TRANSCRIPTIONAL REGULATORY PROTEIN GABR"/>
    <property type="match status" value="1"/>
</dbReference>
<dbReference type="InterPro" id="IPR004839">
    <property type="entry name" value="Aminotransferase_I/II_large"/>
</dbReference>
<dbReference type="EMBL" id="JAXCLA010000013">
    <property type="protein sequence ID" value="MDY0749072.1"/>
    <property type="molecule type" value="Genomic_DNA"/>
</dbReference>
<dbReference type="SUPFAM" id="SSF46785">
    <property type="entry name" value="Winged helix' DNA-binding domain"/>
    <property type="match status" value="1"/>
</dbReference>
<dbReference type="InterPro" id="IPR015424">
    <property type="entry name" value="PyrdxlP-dep_Trfase"/>
</dbReference>
<sequence>MEINIVLEGRKDLTGQIERCLRKLIRQGDLTAGTQLPPSRVLAESLGVSRKTVSEAYQRLSHDDLVEARHGSGSYVRQQPVQPIARPIAPKLAGAPVADRWRNLLLPLRHPLPAGGSRYEFIGGAPDNSLFPHEVWRRCVMHACRQGARGRALYGQAEGLPELREAVARHVAVARGVRCSASDVIITNGAQQALDLIARVLVRPGDVIAVEEPGYPPARHLFEAQGANVVGIEVDSEGIRVDLIPEQTRLIYTTPSHQFPLGMPMSVARRKALISRATELGAIIIEDDYDSEFRFEGSPTDSLQGMDGSGLVAFVGTFSKALSPELRLGFVVAPGRIVEALGNAKHLTDWHTAPSVQWALAKFMNDGDLQRHLRRAHNVYAQRRQELIASVNRELSSAFELIPIQAGFHMAALAKRALDVAKLIHWARRVEVGIYPLDVFYMAGRPRQGLMFGFGAIATADIAPALSRVGQVLRQLDGTSA</sequence>
<gene>
    <name evidence="7" type="ORF">SNE35_31535</name>
</gene>
<dbReference type="PRINTS" id="PR00035">
    <property type="entry name" value="HTHGNTR"/>
</dbReference>
<name>A0ABU5DRX5_9BURK</name>
<reference evidence="7 8" key="1">
    <citation type="submission" date="2023-11" db="EMBL/GenBank/DDBJ databases">
        <title>Paucibacter sp. nov., isolated from fresh soil in Korea.</title>
        <authorList>
            <person name="Le N.T.T."/>
        </authorList>
    </citation>
    <scope>NUCLEOTIDE SEQUENCE [LARGE SCALE GENOMIC DNA]</scope>
    <source>
        <strain evidence="7 8">R3-3</strain>
    </source>
</reference>
<dbReference type="InterPro" id="IPR036390">
    <property type="entry name" value="WH_DNA-bd_sf"/>
</dbReference>
<dbReference type="Proteomes" id="UP001285263">
    <property type="component" value="Unassembled WGS sequence"/>
</dbReference>